<feature type="region of interest" description="Disordered" evidence="1">
    <location>
        <begin position="69"/>
        <end position="127"/>
    </location>
</feature>
<evidence type="ECO:0000313" key="2">
    <source>
        <dbReference type="EMBL" id="RUO96040.1"/>
    </source>
</evidence>
<keyword evidence="3" id="KW-1185">Reference proteome</keyword>
<name>A0A432ZZZ1_9FUNG</name>
<dbReference type="EMBL" id="RBNI01023806">
    <property type="protein sequence ID" value="RUO96040.1"/>
    <property type="molecule type" value="Genomic_DNA"/>
</dbReference>
<gene>
    <name evidence="2" type="ORF">BC936DRAFT_142721</name>
</gene>
<accession>A0A432ZZZ1</accession>
<proteinExistence type="predicted"/>
<dbReference type="Proteomes" id="UP000268093">
    <property type="component" value="Unassembled WGS sequence"/>
</dbReference>
<dbReference type="AlphaFoldDB" id="A0A432ZZZ1"/>
<sequence length="127" mass="14383">MSDIDPSFLFYLALATRDWKQLLAVERAEREEVLRRRAVNRERFGPIGEEDGNSVGEEGGVVTIKAEGRTLNTKPKRKRRKEPSPSVTARNMPEEARLKMASQTSLKLAGVKQKNWMNWPGGRGRCS</sequence>
<evidence type="ECO:0000256" key="1">
    <source>
        <dbReference type="SAM" id="MobiDB-lite"/>
    </source>
</evidence>
<reference evidence="2 3" key="1">
    <citation type="journal article" date="2018" name="New Phytol.">
        <title>Phylogenomics of Endogonaceae and evolution of mycorrhizas within Mucoromycota.</title>
        <authorList>
            <person name="Chang Y."/>
            <person name="Desiro A."/>
            <person name="Na H."/>
            <person name="Sandor L."/>
            <person name="Lipzen A."/>
            <person name="Clum A."/>
            <person name="Barry K."/>
            <person name="Grigoriev I.V."/>
            <person name="Martin F.M."/>
            <person name="Stajich J.E."/>
            <person name="Smith M.E."/>
            <person name="Bonito G."/>
            <person name="Spatafora J.W."/>
        </authorList>
    </citation>
    <scope>NUCLEOTIDE SEQUENCE [LARGE SCALE GENOMIC DNA]</scope>
    <source>
        <strain evidence="2 3">GMNB39</strain>
    </source>
</reference>
<comment type="caution">
    <text evidence="2">The sequence shown here is derived from an EMBL/GenBank/DDBJ whole genome shotgun (WGS) entry which is preliminary data.</text>
</comment>
<protein>
    <submittedName>
        <fullName evidence="2">Uncharacterized protein</fullName>
    </submittedName>
</protein>
<organism evidence="2 3">
    <name type="scientific">Jimgerdemannia flammicorona</name>
    <dbReference type="NCBI Taxonomy" id="994334"/>
    <lineage>
        <taxon>Eukaryota</taxon>
        <taxon>Fungi</taxon>
        <taxon>Fungi incertae sedis</taxon>
        <taxon>Mucoromycota</taxon>
        <taxon>Mucoromycotina</taxon>
        <taxon>Endogonomycetes</taxon>
        <taxon>Endogonales</taxon>
        <taxon>Endogonaceae</taxon>
        <taxon>Jimgerdemannia</taxon>
    </lineage>
</organism>
<evidence type="ECO:0000313" key="3">
    <source>
        <dbReference type="Proteomes" id="UP000268093"/>
    </source>
</evidence>